<evidence type="ECO:0000313" key="2">
    <source>
        <dbReference type="Proteomes" id="UP000694547"/>
    </source>
</evidence>
<protein>
    <submittedName>
        <fullName evidence="1">Family with sequence similarity 90, member A1B</fullName>
    </submittedName>
</protein>
<reference evidence="1 2" key="1">
    <citation type="submission" date="2018-10" db="EMBL/GenBank/DDBJ databases">
        <title>Improved assembly of the deer mouse Peromyscus maniculatus genome.</title>
        <authorList>
            <person name="Lassance J.-M."/>
            <person name="Hoekstra H.E."/>
        </authorList>
    </citation>
    <scope>NUCLEOTIDE SEQUENCE [LARGE SCALE GENOMIC DNA]</scope>
</reference>
<dbReference type="AlphaFoldDB" id="A0A8C8UIS8"/>
<dbReference type="PANTHER" id="PTHR33504">
    <property type="entry name" value="NADH DEHYDROGENASE (UBIQUINONE) 1 BETA SUBCOMPLEX, 4"/>
    <property type="match status" value="1"/>
</dbReference>
<dbReference type="PANTHER" id="PTHR33504:SF1">
    <property type="entry name" value="FAMILY WITH SEQUENCE SIMILARITY 90, MEMBER A1B"/>
    <property type="match status" value="1"/>
</dbReference>
<name>A0A8C8UIS8_PERMB</name>
<organism evidence="1 2">
    <name type="scientific">Peromyscus maniculatus bairdii</name>
    <name type="common">Prairie deer mouse</name>
    <dbReference type="NCBI Taxonomy" id="230844"/>
    <lineage>
        <taxon>Eukaryota</taxon>
        <taxon>Metazoa</taxon>
        <taxon>Chordata</taxon>
        <taxon>Craniata</taxon>
        <taxon>Vertebrata</taxon>
        <taxon>Euteleostomi</taxon>
        <taxon>Mammalia</taxon>
        <taxon>Eutheria</taxon>
        <taxon>Euarchontoglires</taxon>
        <taxon>Glires</taxon>
        <taxon>Rodentia</taxon>
        <taxon>Myomorpha</taxon>
        <taxon>Muroidea</taxon>
        <taxon>Cricetidae</taxon>
        <taxon>Neotominae</taxon>
        <taxon>Peromyscus</taxon>
    </lineage>
</organism>
<reference evidence="1" key="3">
    <citation type="submission" date="2025-09" db="UniProtKB">
        <authorList>
            <consortium name="Ensembl"/>
        </authorList>
    </citation>
    <scope>IDENTIFICATION</scope>
</reference>
<dbReference type="Ensembl" id="ENSPEMT00000035800.1">
    <property type="protein sequence ID" value="ENSPEMP00000030893.1"/>
    <property type="gene ID" value="ENSPEMG00000026009.1"/>
</dbReference>
<keyword evidence="2" id="KW-1185">Reference proteome</keyword>
<dbReference type="GeneTree" id="ENSGT00510000048637"/>
<reference evidence="1" key="2">
    <citation type="submission" date="2025-08" db="UniProtKB">
        <authorList>
            <consortium name="Ensembl"/>
        </authorList>
    </citation>
    <scope>IDENTIFICATION</scope>
</reference>
<sequence>MTKNLKASSELGYNASNSKKLQAQSKISATKIQKAWLIYVDKTLFKLLKHVICAAEYCVAHELLKKVSPKEAALVKDPSMKCKVRFRFGGEKFPPFIMYKIFFKNDGHGNKYFSGKDLLKPSSKAVADAYKIMGERLFYQQVMEDEHFFQKFKVTDRMDVVTVQDYMHYCSLMDKTPASSGGRNNHWRRLTLRSIPKTMMMYDIVDYAESGVISDRLQKEMKYLSQKPQTEEMRQHQLETVSKVRYPSFPIVRPFYQPWGPQGKTKHLGRRSKQAQKKVQKMKQAYMAAREEKASSKVTSQTLDNYKLHFQGPTHSYNTR</sequence>
<dbReference type="Proteomes" id="UP000694547">
    <property type="component" value="Chromosome X"/>
</dbReference>
<evidence type="ECO:0000313" key="1">
    <source>
        <dbReference type="Ensembl" id="ENSPEMP00000030893.1"/>
    </source>
</evidence>
<accession>A0A8C8UIS8</accession>
<proteinExistence type="predicted"/>